<dbReference type="EMBL" id="BK032845">
    <property type="protein sequence ID" value="DAF63895.1"/>
    <property type="molecule type" value="Genomic_DNA"/>
</dbReference>
<organism evidence="1">
    <name type="scientific">Siphoviridae sp. ctgn638</name>
    <dbReference type="NCBI Taxonomy" id="2827913"/>
    <lineage>
        <taxon>Viruses</taxon>
        <taxon>Duplodnaviria</taxon>
        <taxon>Heunggongvirae</taxon>
        <taxon>Uroviricota</taxon>
        <taxon>Caudoviricetes</taxon>
    </lineage>
</organism>
<evidence type="ECO:0000313" key="1">
    <source>
        <dbReference type="EMBL" id="DAF63895.1"/>
    </source>
</evidence>
<sequence length="54" mass="6323">MGLISYYLERGFTPEYLLSADDYTKMLLSASAMYNIEQRTQKEKQQLKIMGLLK</sequence>
<accession>A0A8S5TLL3</accession>
<protein>
    <submittedName>
        <fullName evidence="1">Uncharacterized protein</fullName>
    </submittedName>
</protein>
<proteinExistence type="predicted"/>
<reference evidence="1" key="1">
    <citation type="journal article" date="2021" name="Proc. Natl. Acad. Sci. U.S.A.">
        <title>A Catalog of Tens of Thousands of Viruses from Human Metagenomes Reveals Hidden Associations with Chronic Diseases.</title>
        <authorList>
            <person name="Tisza M.J."/>
            <person name="Buck C.B."/>
        </authorList>
    </citation>
    <scope>NUCLEOTIDE SEQUENCE</scope>
    <source>
        <strain evidence="1">Ctgn638</strain>
    </source>
</reference>
<name>A0A8S5TLL3_9CAUD</name>